<evidence type="ECO:0000256" key="1">
    <source>
        <dbReference type="SAM" id="Phobius"/>
    </source>
</evidence>
<comment type="caution">
    <text evidence="2">The sequence shown here is derived from an EMBL/GenBank/DDBJ whole genome shotgun (WGS) entry which is preliminary data.</text>
</comment>
<proteinExistence type="predicted"/>
<feature type="transmembrane region" description="Helical" evidence="1">
    <location>
        <begin position="60"/>
        <end position="86"/>
    </location>
</feature>
<sequence length="127" mass="13701">MLFYRQTGWGTGGMVTPGILAMHLAEPFNLGLALAASLLTWLFLVLLVRFTGTYGRQRLAWAMVFALVLRMAAQAWIGPTSLWLGWVVPGLMAADLEKFGFAPTFGGAYSTAIAAALASQIVMGFWA</sequence>
<dbReference type="GO" id="GO:0016020">
    <property type="term" value="C:membrane"/>
    <property type="evidence" value="ECO:0007669"/>
    <property type="project" value="InterPro"/>
</dbReference>
<organism evidence="2 3">
    <name type="scientific">Dethiosulfatarculus sandiegensis</name>
    <dbReference type="NCBI Taxonomy" id="1429043"/>
    <lineage>
        <taxon>Bacteria</taxon>
        <taxon>Pseudomonadati</taxon>
        <taxon>Thermodesulfobacteriota</taxon>
        <taxon>Desulfarculia</taxon>
        <taxon>Desulfarculales</taxon>
        <taxon>Desulfarculaceae</taxon>
        <taxon>Dethiosulfatarculus</taxon>
    </lineage>
</organism>
<dbReference type="EMBL" id="AZAC01000083">
    <property type="protein sequence ID" value="KIX10735.1"/>
    <property type="molecule type" value="Genomic_DNA"/>
</dbReference>
<evidence type="ECO:0000313" key="2">
    <source>
        <dbReference type="EMBL" id="KIX10735.1"/>
    </source>
</evidence>
<dbReference type="GO" id="GO:0045227">
    <property type="term" value="P:capsule polysaccharide biosynthetic process"/>
    <property type="evidence" value="ECO:0007669"/>
    <property type="project" value="InterPro"/>
</dbReference>
<protein>
    <submittedName>
        <fullName evidence="2">Capsular polysaccharide biosynthesis protein CapC</fullName>
    </submittedName>
</protein>
<dbReference type="InParanoid" id="A0A0D2JMM2"/>
<dbReference type="InterPro" id="IPR008338">
    <property type="entry name" value="Capsule_biosynth_CapC"/>
</dbReference>
<feature type="transmembrane region" description="Helical" evidence="1">
    <location>
        <begin position="28"/>
        <end position="48"/>
    </location>
</feature>
<dbReference type="Proteomes" id="UP000032233">
    <property type="component" value="Unassembled WGS sequence"/>
</dbReference>
<gene>
    <name evidence="2" type="ORF">X474_27765</name>
</gene>
<dbReference type="AlphaFoldDB" id="A0A0D2JMM2"/>
<evidence type="ECO:0000313" key="3">
    <source>
        <dbReference type="Proteomes" id="UP000032233"/>
    </source>
</evidence>
<keyword evidence="1" id="KW-0812">Transmembrane</keyword>
<feature type="transmembrane region" description="Helical" evidence="1">
    <location>
        <begin position="106"/>
        <end position="126"/>
    </location>
</feature>
<name>A0A0D2JMM2_9BACT</name>
<keyword evidence="3" id="KW-1185">Reference proteome</keyword>
<keyword evidence="1" id="KW-1133">Transmembrane helix</keyword>
<dbReference type="Pfam" id="PF14102">
    <property type="entry name" value="Caps_synth_CapC"/>
    <property type="match status" value="1"/>
</dbReference>
<keyword evidence="1" id="KW-0472">Membrane</keyword>
<accession>A0A0D2JMM2</accession>
<dbReference type="STRING" id="1429043.X474_27765"/>
<reference evidence="2 3" key="1">
    <citation type="submission" date="2013-11" db="EMBL/GenBank/DDBJ databases">
        <title>Metagenomic analysis of a methanogenic consortium involved in long chain n-alkane degradation.</title>
        <authorList>
            <person name="Davidova I.A."/>
            <person name="Callaghan A.V."/>
            <person name="Wawrik B."/>
            <person name="Pruitt S."/>
            <person name="Marks C."/>
            <person name="Duncan K.E."/>
            <person name="Suflita J.M."/>
        </authorList>
    </citation>
    <scope>NUCLEOTIDE SEQUENCE [LARGE SCALE GENOMIC DNA]</scope>
    <source>
        <strain evidence="2 3">SPR</strain>
    </source>
</reference>